<comment type="function">
    <text evidence="3">Bifunctional nuclease with both RNase and DNase activities. Involved in basal defense response. Participates in abscisic acid-derived callose deposition following infection by a necrotrophic pathogen.</text>
</comment>
<dbReference type="Proteomes" id="UP000734854">
    <property type="component" value="Unassembled WGS sequence"/>
</dbReference>
<dbReference type="GO" id="GO:0005634">
    <property type="term" value="C:nucleus"/>
    <property type="evidence" value="ECO:0007669"/>
    <property type="project" value="TreeGrafter"/>
</dbReference>
<dbReference type="PANTHER" id="PTHR15160">
    <property type="entry name" value="VON HIPPEL-LINDAU PROTEIN"/>
    <property type="match status" value="1"/>
</dbReference>
<name>A0A8J5I5M4_ZINOF</name>
<dbReference type="GO" id="GO:0016567">
    <property type="term" value="P:protein ubiquitination"/>
    <property type="evidence" value="ECO:0007669"/>
    <property type="project" value="TreeGrafter"/>
</dbReference>
<protein>
    <recommendedName>
        <fullName evidence="4">BFN domain-containing protein</fullName>
    </recommendedName>
</protein>
<comment type="caution">
    <text evidence="5">The sequence shown here is derived from an EMBL/GenBank/DDBJ whole genome shotgun (WGS) entry which is preliminary data.</text>
</comment>
<dbReference type="PROSITE" id="PS51658">
    <property type="entry name" value="BFN"/>
    <property type="match status" value="1"/>
</dbReference>
<accession>A0A8J5I5M4</accession>
<dbReference type="SUPFAM" id="SSF103256">
    <property type="entry name" value="Hypothetical protein TM0160"/>
    <property type="match status" value="1"/>
</dbReference>
<keyword evidence="2" id="KW-0378">Hydrolase</keyword>
<keyword evidence="2" id="KW-0540">Nuclease</keyword>
<dbReference type="InterPro" id="IPR003729">
    <property type="entry name" value="Bi_nuclease_dom"/>
</dbReference>
<evidence type="ECO:0000256" key="3">
    <source>
        <dbReference type="ARBA" id="ARBA00025428"/>
    </source>
</evidence>
<dbReference type="PANTHER" id="PTHR15160:SF3">
    <property type="entry name" value="BIFUNCTIONAL NUCLEASE 1"/>
    <property type="match status" value="1"/>
</dbReference>
<evidence type="ECO:0000259" key="4">
    <source>
        <dbReference type="PROSITE" id="PS51658"/>
    </source>
</evidence>
<gene>
    <name evidence="5" type="ORF">ZIOFF_011341</name>
</gene>
<dbReference type="GO" id="GO:0004518">
    <property type="term" value="F:nuclease activity"/>
    <property type="evidence" value="ECO:0007669"/>
    <property type="project" value="UniProtKB-UniRule"/>
</dbReference>
<comment type="similarity">
    <text evidence="1">Belongs to the bifunctional nuclease family.</text>
</comment>
<evidence type="ECO:0000313" key="5">
    <source>
        <dbReference type="EMBL" id="KAG6529146.1"/>
    </source>
</evidence>
<dbReference type="Pfam" id="PF02577">
    <property type="entry name" value="BFN_dom"/>
    <property type="match status" value="1"/>
</dbReference>
<dbReference type="EMBL" id="JACMSC010000003">
    <property type="protein sequence ID" value="KAG6529146.1"/>
    <property type="molecule type" value="Genomic_DNA"/>
</dbReference>
<evidence type="ECO:0000313" key="6">
    <source>
        <dbReference type="Proteomes" id="UP000734854"/>
    </source>
</evidence>
<dbReference type="Gene3D" id="3.10.690.10">
    <property type="entry name" value="Bifunctional nuclease domain"/>
    <property type="match status" value="1"/>
</dbReference>
<feature type="domain" description="BFN" evidence="4">
    <location>
        <begin position="160"/>
        <end position="303"/>
    </location>
</feature>
<organism evidence="5 6">
    <name type="scientific">Zingiber officinale</name>
    <name type="common">Ginger</name>
    <name type="synonym">Amomum zingiber</name>
    <dbReference type="NCBI Taxonomy" id="94328"/>
    <lineage>
        <taxon>Eukaryota</taxon>
        <taxon>Viridiplantae</taxon>
        <taxon>Streptophyta</taxon>
        <taxon>Embryophyta</taxon>
        <taxon>Tracheophyta</taxon>
        <taxon>Spermatophyta</taxon>
        <taxon>Magnoliopsida</taxon>
        <taxon>Liliopsida</taxon>
        <taxon>Zingiberales</taxon>
        <taxon>Zingiberaceae</taxon>
        <taxon>Zingiber</taxon>
    </lineage>
</organism>
<dbReference type="GO" id="GO:0030891">
    <property type="term" value="C:VCB complex"/>
    <property type="evidence" value="ECO:0007669"/>
    <property type="project" value="TreeGrafter"/>
</dbReference>
<dbReference type="AlphaFoldDB" id="A0A8J5I5M4"/>
<dbReference type="InterPro" id="IPR036104">
    <property type="entry name" value="BFN_sf"/>
</dbReference>
<keyword evidence="6" id="KW-1185">Reference proteome</keyword>
<sequence length="374" mass="41583">MSGPNDNDTPEMIRQTNDGRGKVFCCVCSLGVGIEMQMLKGSVVSQPSVLAHANHVASFAPLPNMNPAKARNFRSIFFGSYGRLKSITRACELFVQPCEKKTWAVCCIFSSSSDGNGSLAGNFDENDEEFVNSSVLEAVEARSESDGLVIKMHDGRSLRCVHNSPQAGNLPYYPPHPAIVLKVEDGSDTLLPLLVVEMSSVLLIAAICQIQLVRPTMYEVVQELIEKMGYAVHLVRITKRIKETYFAKLYLTKANIIPHKNVGSKNETISFDIRPSDAINMAVRCKVPIQVNKDLALRDGMKIAEPTKLAVKTVLSYGALFTELDRPDGQPCNEAIEFDMVRNMLIAAVEERYKDAARWRNKLFLHRSKTKSWP</sequence>
<reference evidence="5 6" key="1">
    <citation type="submission" date="2020-08" db="EMBL/GenBank/DDBJ databases">
        <title>Plant Genome Project.</title>
        <authorList>
            <person name="Zhang R.-G."/>
        </authorList>
    </citation>
    <scope>NUCLEOTIDE SEQUENCE [LARGE SCALE GENOMIC DNA]</scope>
    <source>
        <tissue evidence="5">Rhizome</tissue>
    </source>
</reference>
<evidence type="ECO:0000256" key="1">
    <source>
        <dbReference type="ARBA" id="ARBA00009095"/>
    </source>
</evidence>
<evidence type="ECO:0000256" key="2">
    <source>
        <dbReference type="ARBA" id="ARBA00022722"/>
    </source>
</evidence>
<proteinExistence type="inferred from homology"/>